<sequence length="380" mass="42719">MTQVSQFLAGERDYSLIKGGTGPLVYPAGHVYVYTALFKITNGGNDVFAAQVIFTALYLTTLALVMACYRRAEAPPYIFGLLILSKRLHSIYILRLFNDCWAMFFAFAAIYALQRKAWTIGSVLYSLALSIKMNVLLLLPALGMILLQALGRDRAIRQAIIIAQIQVVLALPFTLSGFARSYLAGAFEFTRAFFYKWTVNWRSVSAETFLSKGFSRSLLIGHVLTLLVFMSTRWNAPSGRSLTDLIVSVFERGPAVQLREARARAGVTPQFVLTTMFGANVIGILFARSLHYQFYSWFAWMTPFLLWRSGMHPLLLITTWAAQEWAWDVYPSTSTSSMVVVGILLLQVVRAWVGSGEDQMEALRRRSREEHDTVTAKKGK</sequence>
<keyword evidence="7 14" id="KW-0812">Transmembrane</keyword>
<reference evidence="15 16" key="1">
    <citation type="journal article" date="2011" name="J. Gen. Appl. Microbiol.">
        <title>Draft genome sequencing of the enigmatic yeast Saitoella complicata.</title>
        <authorList>
            <person name="Nishida H."/>
            <person name="Hamamoto M."/>
            <person name="Sugiyama J."/>
        </authorList>
    </citation>
    <scope>NUCLEOTIDE SEQUENCE [LARGE SCALE GENOMIC DNA]</scope>
    <source>
        <strain evidence="15 16">NRRL Y-17804</strain>
    </source>
</reference>
<keyword evidence="5 14" id="KW-0328">Glycosyltransferase</keyword>
<dbReference type="UniPathway" id="UPA00378"/>
<comment type="catalytic activity">
    <reaction evidence="12 14">
        <text>an alpha-D-Man-(1-&gt;2)-alpha-D-Man-(1-&gt;2)-alpha-D-Man-(1-&gt;3)-[alpha-D-Man-(1-&gt;6)]-beta-D-Man-(1-&gt;4)-beta-D-GlcNAc-(1-&gt;4)-alpha-D-GlcNAc-diphospho-di-trans,poly-cis-dolichol + a di-trans,poly-cis-dolichyl beta-D-mannosyl phosphate = an alpha-D-Man-(1-&gt;2)-alpha-D-Man-(1-&gt;2)-alpha-D-Man-(1-&gt;3)-[alpha-D-Man-(1-&gt;3)-alpha-D-Man-(1-&gt;6)]-beta-D-Man-(1-&gt;4)-beta-D-GlcNAc-(1-&gt;4)-alpha-D-GlcNAc-diphospho-di-trans,poly-cis-dolichol + a di-trans,poly-cis-dolichyl phosphate + H(+)</text>
        <dbReference type="Rhea" id="RHEA:29527"/>
        <dbReference type="Rhea" id="RHEA-COMP:19498"/>
        <dbReference type="Rhea" id="RHEA-COMP:19501"/>
        <dbReference type="Rhea" id="RHEA-COMP:19516"/>
        <dbReference type="Rhea" id="RHEA-COMP:19517"/>
        <dbReference type="ChEBI" id="CHEBI:15378"/>
        <dbReference type="ChEBI" id="CHEBI:57683"/>
        <dbReference type="ChEBI" id="CHEBI:58211"/>
        <dbReference type="ChEBI" id="CHEBI:132515"/>
        <dbReference type="ChEBI" id="CHEBI:132516"/>
        <dbReference type="EC" id="2.4.1.258"/>
    </reaction>
    <physiologicalReaction direction="left-to-right" evidence="12 14">
        <dbReference type="Rhea" id="RHEA:29528"/>
    </physiologicalReaction>
</comment>
<comment type="caution">
    <text evidence="15">The sequence shown here is derived from an EMBL/GenBank/DDBJ whole genome shotgun (WGS) entry which is preliminary data.</text>
</comment>
<evidence type="ECO:0000256" key="8">
    <source>
        <dbReference type="ARBA" id="ARBA00022824"/>
    </source>
</evidence>
<evidence type="ECO:0000256" key="4">
    <source>
        <dbReference type="ARBA" id="ARBA00015561"/>
    </source>
</evidence>
<evidence type="ECO:0000256" key="9">
    <source>
        <dbReference type="ARBA" id="ARBA00022989"/>
    </source>
</evidence>
<evidence type="ECO:0000256" key="10">
    <source>
        <dbReference type="ARBA" id="ARBA00023136"/>
    </source>
</evidence>
<dbReference type="EMBL" id="BACD03000003">
    <property type="protein sequence ID" value="GAO46345.1"/>
    <property type="molecule type" value="Genomic_DNA"/>
</dbReference>
<feature type="transmembrane region" description="Helical" evidence="14">
    <location>
        <begin position="159"/>
        <end position="179"/>
    </location>
</feature>
<evidence type="ECO:0000256" key="11">
    <source>
        <dbReference type="ARBA" id="ARBA00044743"/>
    </source>
</evidence>
<evidence type="ECO:0000313" key="16">
    <source>
        <dbReference type="Proteomes" id="UP000033140"/>
    </source>
</evidence>
<evidence type="ECO:0000256" key="12">
    <source>
        <dbReference type="ARBA" id="ARBA00049506"/>
    </source>
</evidence>
<evidence type="ECO:0000313" key="15">
    <source>
        <dbReference type="EMBL" id="GAO46345.1"/>
    </source>
</evidence>
<comment type="function">
    <text evidence="11 14">Dol-P-Man:Man(5)GlcNAc(2)-PP-Dol alpha-1,3-mannosyltransferase that operates in the biosynthetic pathway of dolichol-linked oligosaccharides, the glycan precursors employed in protein asparagine (N)-glycosylation. The assembly of dolichol-linked oligosaccharides begins on the cytosolic side of the endoplasmic reticulum membrane and finishes in its lumen. The sequential addition of sugars to dolichol pyrophosphate produces dolichol-linked oligosaccharides containing fourteen sugars, including two GlcNAcs, nine mannoses and three glucoses. Once assembled, the oligosaccharide is transferred from the lipid to nascent proteins by oligosaccharyltransferases. In the lumen of the endoplasmic reticulum, adds the first dolichyl beta-D-mannosyl phosphate derived mannose in an alpha-1,3 linkage to Man(5)GlcNAc(2)-PP-dolichol to produce Man(6)GlcNAc(2)-PP-dolichol.</text>
</comment>
<evidence type="ECO:0000256" key="1">
    <source>
        <dbReference type="ARBA" id="ARBA00004477"/>
    </source>
</evidence>
<evidence type="ECO:0000256" key="3">
    <source>
        <dbReference type="ARBA" id="ARBA00011964"/>
    </source>
</evidence>
<reference evidence="15 16" key="3">
    <citation type="journal article" date="2015" name="Genome Announc.">
        <title>Draft Genome Sequence of the Archiascomycetous Yeast Saitoella complicata.</title>
        <authorList>
            <person name="Yamauchi K."/>
            <person name="Kondo S."/>
            <person name="Hamamoto M."/>
            <person name="Takahashi Y."/>
            <person name="Ogura Y."/>
            <person name="Hayashi T."/>
            <person name="Nishida H."/>
        </authorList>
    </citation>
    <scope>NUCLEOTIDE SEQUENCE [LARGE SCALE GENOMIC DNA]</scope>
    <source>
        <strain evidence="15 16">NRRL Y-17804</strain>
    </source>
</reference>
<keyword evidence="6 14" id="KW-0808">Transferase</keyword>
<feature type="transmembrane region" description="Helical" evidence="14">
    <location>
        <begin position="329"/>
        <end position="353"/>
    </location>
</feature>
<dbReference type="GO" id="GO:0005789">
    <property type="term" value="C:endoplasmic reticulum membrane"/>
    <property type="evidence" value="ECO:0007669"/>
    <property type="project" value="UniProtKB-SubCell"/>
</dbReference>
<evidence type="ECO:0000256" key="7">
    <source>
        <dbReference type="ARBA" id="ARBA00022692"/>
    </source>
</evidence>
<keyword evidence="8 14" id="KW-0256">Endoplasmic reticulum</keyword>
<proteinExistence type="inferred from homology"/>
<feature type="transmembrane region" description="Helical" evidence="14">
    <location>
        <begin position="124"/>
        <end position="147"/>
    </location>
</feature>
<protein>
    <recommendedName>
        <fullName evidence="4 14">Dol-P-Man:Man(5)GlcNAc(2)-PP-Dol alpha-1,3-mannosyltransferase</fullName>
        <ecNumber evidence="3 14">2.4.1.258</ecNumber>
    </recommendedName>
    <alternativeName>
        <fullName evidence="14">Dol-P-Man-dependent alpha(1-3)-mannosyltransferase</fullName>
    </alternativeName>
</protein>
<name>A0A0E9NAB5_SAICN</name>
<evidence type="ECO:0000256" key="13">
    <source>
        <dbReference type="ARBA" id="ARBA00093457"/>
    </source>
</evidence>
<comment type="similarity">
    <text evidence="13">Belongs to the glycosyltransferase ALG3 family.</text>
</comment>
<organism evidence="15 16">
    <name type="scientific">Saitoella complicata (strain BCRC 22490 / CBS 7301 / JCM 7358 / NBRC 10748 / NRRL Y-17804)</name>
    <dbReference type="NCBI Taxonomy" id="698492"/>
    <lineage>
        <taxon>Eukaryota</taxon>
        <taxon>Fungi</taxon>
        <taxon>Dikarya</taxon>
        <taxon>Ascomycota</taxon>
        <taxon>Taphrinomycotina</taxon>
        <taxon>Taphrinomycotina incertae sedis</taxon>
        <taxon>Saitoella</taxon>
    </lineage>
</organism>
<dbReference type="Pfam" id="PF05208">
    <property type="entry name" value="ALG3"/>
    <property type="match status" value="1"/>
</dbReference>
<dbReference type="AlphaFoldDB" id="A0A0E9NAB5"/>
<dbReference type="STRING" id="698492.A0A0E9NAB5"/>
<evidence type="ECO:0000256" key="2">
    <source>
        <dbReference type="ARBA" id="ARBA00004922"/>
    </source>
</evidence>
<evidence type="ECO:0000256" key="14">
    <source>
        <dbReference type="RuleBase" id="RU364047"/>
    </source>
</evidence>
<dbReference type="OMA" id="PERYGIH"/>
<dbReference type="InterPro" id="IPR007873">
    <property type="entry name" value="Glycosyltransferase_ALG3"/>
</dbReference>
<dbReference type="EC" id="2.4.1.258" evidence="3 14"/>
<dbReference type="PANTHER" id="PTHR12646">
    <property type="entry name" value="NOT56 - RELATED"/>
    <property type="match status" value="1"/>
</dbReference>
<accession>A0A0E9NAB5</accession>
<evidence type="ECO:0000256" key="5">
    <source>
        <dbReference type="ARBA" id="ARBA00022676"/>
    </source>
</evidence>
<gene>
    <name evidence="15" type="ORF">G7K_0577-t1</name>
</gene>
<comment type="pathway">
    <text evidence="2 14">Protein modification; protein glycosylation.</text>
</comment>
<keyword evidence="16" id="KW-1185">Reference proteome</keyword>
<dbReference type="Proteomes" id="UP000033140">
    <property type="component" value="Unassembled WGS sequence"/>
</dbReference>
<dbReference type="GO" id="GO:0052925">
    <property type="term" value="F:dol-P-Man:Man(5)GlcNAc(2)-PP-Dol alpha-1,3-mannosyltransferase activity"/>
    <property type="evidence" value="ECO:0007669"/>
    <property type="project" value="UniProtKB-EC"/>
</dbReference>
<reference evidence="15 16" key="2">
    <citation type="journal article" date="2014" name="J. Gen. Appl. Microbiol.">
        <title>The early diverging ascomycetous budding yeast Saitoella complicata has three histone deacetylases belonging to the Clr6, Hos2, and Rpd3 lineages.</title>
        <authorList>
            <person name="Nishida H."/>
            <person name="Matsumoto T."/>
            <person name="Kondo S."/>
            <person name="Hamamoto M."/>
            <person name="Yoshikawa H."/>
        </authorList>
    </citation>
    <scope>NUCLEOTIDE SEQUENCE [LARGE SCALE GENOMIC DNA]</scope>
    <source>
        <strain evidence="15 16">NRRL Y-17804</strain>
    </source>
</reference>
<evidence type="ECO:0000256" key="6">
    <source>
        <dbReference type="ARBA" id="ARBA00022679"/>
    </source>
</evidence>
<keyword evidence="10 14" id="KW-0472">Membrane</keyword>
<feature type="transmembrane region" description="Helical" evidence="14">
    <location>
        <begin position="90"/>
        <end position="112"/>
    </location>
</feature>
<dbReference type="PANTHER" id="PTHR12646:SF0">
    <property type="entry name" value="DOL-P-MAN:MAN(5)GLCNAC(2)-PP-DOL ALPHA-1,3-MANNOSYLTRANSFERASE"/>
    <property type="match status" value="1"/>
</dbReference>
<keyword evidence="9 14" id="KW-1133">Transmembrane helix</keyword>
<feature type="transmembrane region" description="Helical" evidence="14">
    <location>
        <begin position="297"/>
        <end position="317"/>
    </location>
</feature>
<feature type="transmembrane region" description="Helical" evidence="14">
    <location>
        <begin position="271"/>
        <end position="291"/>
    </location>
</feature>
<comment type="subcellular location">
    <subcellularLocation>
        <location evidence="1 14">Endoplasmic reticulum membrane</location>
        <topology evidence="1 14">Multi-pass membrane protein</topology>
    </subcellularLocation>
</comment>
<feature type="transmembrane region" description="Helical" evidence="14">
    <location>
        <begin position="48"/>
        <end position="69"/>
    </location>
</feature>